<reference evidence="2 3" key="1">
    <citation type="submission" date="2008-07" db="EMBL/GenBank/DDBJ databases">
        <authorList>
            <person name="El-Sayed N."/>
            <person name="Caler E."/>
            <person name="Inman J."/>
            <person name="Amedeo P."/>
            <person name="Hass B."/>
            <person name="Wortman J."/>
        </authorList>
    </citation>
    <scope>NUCLEOTIDE SEQUENCE [LARGE SCALE GENOMIC DNA]</scope>
    <source>
        <strain evidence="3">ATCC 50983 / TXsc</strain>
    </source>
</reference>
<dbReference type="OrthoDB" id="420046at2759"/>
<dbReference type="Pfam" id="PF00266">
    <property type="entry name" value="Aminotran_5"/>
    <property type="match status" value="2"/>
</dbReference>
<dbReference type="Gene3D" id="3.40.640.10">
    <property type="entry name" value="Type I PLP-dependent aspartate aminotransferase-like (Major domain)"/>
    <property type="match status" value="1"/>
</dbReference>
<dbReference type="EMBL" id="GG677119">
    <property type="protein sequence ID" value="EER10919.1"/>
    <property type="molecule type" value="Genomic_DNA"/>
</dbReference>
<dbReference type="Gene3D" id="3.90.1150.10">
    <property type="entry name" value="Aspartate Aminotransferase, domain 1"/>
    <property type="match status" value="1"/>
</dbReference>
<evidence type="ECO:0000259" key="1">
    <source>
        <dbReference type="Pfam" id="PF00266"/>
    </source>
</evidence>
<sequence>MTTSDRYAAINRLEMPSPIVPRSGGKHPVVSPTMNKGNTLATPLKHQHYSRATPWTESTMIDDRSWVESVDTPVPTERVSLLTITPAERFYPVVHDAATVASVQDDYHSLVNSLRQQCIGEQEQIPCPLDGATRRLIYCDYTASGRALKSVEDFIANQVCPMYANTHSVASATARQTAHFREEARDRVKTYFNCSDEDSAIFCGAGATGAIRKFEDMLIKSRVFAPPTREKKLRRAVVMVDPVAHHSSLLPFRELARLYPLGKGVKSRSVTGSHVDVSKSQASPEFIEIELMVPTGSYDRTPIPLPRDRLKQVLPLDGVKGIASIEALRDTLEQVSIFNRHHGDDYATPVVVLSACSNVTGACQDMPTVSTLVHTFRGIIAWDCAAIAAHREVNMNPPTHPEGYIDFAFLSPHKLLGGPGSSGILLCKRKRQTNSIPTICGGGTVEFVSSRGHYYLSDLEEREEAGTPDILGCIRAGAVYHIHTLLGINAIAEDEGRMAAYLDKKLRGNSKIHILGPKVGRYLHYNFVGCVLNDVFGIQARGGCACAGPYGEALLGLGGVNGERFEMTALSTRDMIFKPGFVRVGVHFTMTQEELEYLADAILWIAEKGWMLMPAYEFELSSGEWKHAHRDDVNVMK</sequence>
<dbReference type="RefSeq" id="XP_002779124.1">
    <property type="nucleotide sequence ID" value="XM_002779078.1"/>
</dbReference>
<dbReference type="OMA" id="TKRDRHK"/>
<evidence type="ECO:0000313" key="3">
    <source>
        <dbReference type="Proteomes" id="UP000007800"/>
    </source>
</evidence>
<dbReference type="InterPro" id="IPR015424">
    <property type="entry name" value="PyrdxlP-dep_Trfase"/>
</dbReference>
<gene>
    <name evidence="2" type="ORF">Pmar_PMAR021399</name>
</gene>
<name>C5KX63_PERM5</name>
<dbReference type="InterPro" id="IPR015421">
    <property type="entry name" value="PyrdxlP-dep_Trfase_major"/>
</dbReference>
<dbReference type="InParanoid" id="C5KX63"/>
<dbReference type="InterPro" id="IPR015422">
    <property type="entry name" value="PyrdxlP-dep_Trfase_small"/>
</dbReference>
<dbReference type="InterPro" id="IPR000192">
    <property type="entry name" value="Aminotrans_V_dom"/>
</dbReference>
<feature type="domain" description="Aminotransferase class V" evidence="1">
    <location>
        <begin position="348"/>
        <end position="598"/>
    </location>
</feature>
<evidence type="ECO:0000313" key="2">
    <source>
        <dbReference type="EMBL" id="EER10919.1"/>
    </source>
</evidence>
<protein>
    <recommendedName>
        <fullName evidence="1">Aminotransferase class V domain-containing protein</fullName>
    </recommendedName>
</protein>
<feature type="domain" description="Aminotransferase class V" evidence="1">
    <location>
        <begin position="137"/>
        <end position="257"/>
    </location>
</feature>
<dbReference type="PANTHER" id="PTHR43686">
    <property type="entry name" value="SULFURTRANSFERASE-RELATED"/>
    <property type="match status" value="1"/>
</dbReference>
<dbReference type="PANTHER" id="PTHR43686:SF1">
    <property type="entry name" value="AMINOTRAN_5 DOMAIN-CONTAINING PROTEIN"/>
    <property type="match status" value="1"/>
</dbReference>
<accession>C5KX63</accession>
<dbReference type="Proteomes" id="UP000007800">
    <property type="component" value="Unassembled WGS sequence"/>
</dbReference>
<organism evidence="3">
    <name type="scientific">Perkinsus marinus (strain ATCC 50983 / TXsc)</name>
    <dbReference type="NCBI Taxonomy" id="423536"/>
    <lineage>
        <taxon>Eukaryota</taxon>
        <taxon>Sar</taxon>
        <taxon>Alveolata</taxon>
        <taxon>Perkinsozoa</taxon>
        <taxon>Perkinsea</taxon>
        <taxon>Perkinsida</taxon>
        <taxon>Perkinsidae</taxon>
        <taxon>Perkinsus</taxon>
    </lineage>
</organism>
<proteinExistence type="predicted"/>
<dbReference type="GeneID" id="9055801"/>
<dbReference type="AlphaFoldDB" id="C5KX63"/>
<keyword evidence="3" id="KW-1185">Reference proteome</keyword>
<dbReference type="SUPFAM" id="SSF53383">
    <property type="entry name" value="PLP-dependent transferases"/>
    <property type="match status" value="2"/>
</dbReference>